<comment type="cofactor">
    <cofactor evidence="1">
        <name>FAD</name>
        <dbReference type="ChEBI" id="CHEBI:57692"/>
    </cofactor>
</comment>
<evidence type="ECO:0000256" key="4">
    <source>
        <dbReference type="ARBA" id="ARBA00023002"/>
    </source>
</evidence>
<dbReference type="Pfam" id="PF00890">
    <property type="entry name" value="FAD_binding_2"/>
    <property type="match status" value="1"/>
</dbReference>
<dbReference type="SUPFAM" id="SSF56425">
    <property type="entry name" value="Succinate dehydrogenase/fumarate reductase flavoprotein, catalytic domain"/>
    <property type="match status" value="1"/>
</dbReference>
<dbReference type="InterPro" id="IPR027477">
    <property type="entry name" value="Succ_DH/fumarate_Rdtase_cat_sf"/>
</dbReference>
<sequence length="569" mass="60540">MTTSVPSPHARAAAADGTLSIDSPRIINGESELHWDWRCDVLVVGFGAAGASAAIAARESGARTLIVERFDGGGATARSGGIVYGGGGTEQQRRAGVHDTPDNMFRYLQQESGDAVSEGALRRFCDDSRGLIAWLEGIGVSFDTDADKLKLLPKTSYPKNGTYLYYSGNEAVKEYAAVAEPVPRGHRARGAGLFSGKTLFDRLRARVDALGIRVLQQSGVHRLIVDRSSQTVIGVELRQLPTGSRAAQQHRKLLRRAEAVHNVVAAWADRLRARALAIELAEARTVFVRAQRGVVLTTGGFIFNRAMVAEHAPRFLAPARLGATGCDGSGIRLGLSVGAVGARLDKVSAWRFINPPTHWPEGIVVNAQGERFCNEQVYGARLGVQICEHQNGRAWLILDRRARRAAIREALFGGLWAFQSVPALLLMLRAPRAGTAAALATRIGLPPEALQLSIERYNDGARRKQDALGKSSALLKELNGPYYALDISAGNRGFPCPAITLGGLRVNEASGAVIDADGRDIGGLYAAGRTAVGIASNSYISGLSIADCLWSGRRAGRAAAGVDALQAAA</sequence>
<dbReference type="Gene3D" id="3.90.700.10">
    <property type="entry name" value="Succinate dehydrogenase/fumarate reductase flavoprotein, catalytic domain"/>
    <property type="match status" value="1"/>
</dbReference>
<dbReference type="EMBL" id="JAAMOW010000004">
    <property type="protein sequence ID" value="NGY04821.1"/>
    <property type="molecule type" value="Genomic_DNA"/>
</dbReference>
<dbReference type="GO" id="GO:0008202">
    <property type="term" value="P:steroid metabolic process"/>
    <property type="evidence" value="ECO:0007669"/>
    <property type="project" value="UniProtKB-ARBA"/>
</dbReference>
<evidence type="ECO:0000256" key="2">
    <source>
        <dbReference type="ARBA" id="ARBA00022630"/>
    </source>
</evidence>
<dbReference type="AlphaFoldDB" id="A0A6M2BRI4"/>
<comment type="caution">
    <text evidence="6">The sequence shown here is derived from an EMBL/GenBank/DDBJ whole genome shotgun (WGS) entry which is preliminary data.</text>
</comment>
<gene>
    <name evidence="6" type="ORF">G7Y85_08590</name>
</gene>
<proteinExistence type="predicted"/>
<reference evidence="6 7" key="1">
    <citation type="journal article" date="2014" name="Int. J. Syst. Evol. Microbiol.">
        <title>Solimonas terrae sp. nov., isolated from soil.</title>
        <authorList>
            <person name="Kim S.J."/>
            <person name="Moon J.Y."/>
            <person name="Weon H.Y."/>
            <person name="Ahn J.H."/>
            <person name="Chen W.M."/>
            <person name="Kwon S.W."/>
        </authorList>
    </citation>
    <scope>NUCLEOTIDE SEQUENCE [LARGE SCALE GENOMIC DNA]</scope>
    <source>
        <strain evidence="6 7">KIS83-12</strain>
    </source>
</reference>
<evidence type="ECO:0000256" key="1">
    <source>
        <dbReference type="ARBA" id="ARBA00001974"/>
    </source>
</evidence>
<dbReference type="RefSeq" id="WP_166254955.1">
    <property type="nucleotide sequence ID" value="NZ_JAAMOW010000004.1"/>
</dbReference>
<dbReference type="SUPFAM" id="SSF51905">
    <property type="entry name" value="FAD/NAD(P)-binding domain"/>
    <property type="match status" value="1"/>
</dbReference>
<keyword evidence="3" id="KW-0274">FAD</keyword>
<name>A0A6M2BRI4_9GAMM</name>
<evidence type="ECO:0000313" key="6">
    <source>
        <dbReference type="EMBL" id="NGY04821.1"/>
    </source>
</evidence>
<evidence type="ECO:0000313" key="7">
    <source>
        <dbReference type="Proteomes" id="UP000472676"/>
    </source>
</evidence>
<dbReference type="Proteomes" id="UP000472676">
    <property type="component" value="Unassembled WGS sequence"/>
</dbReference>
<feature type="domain" description="FAD-dependent oxidoreductase 2 FAD-binding" evidence="5">
    <location>
        <begin position="40"/>
        <end position="533"/>
    </location>
</feature>
<dbReference type="InterPro" id="IPR036188">
    <property type="entry name" value="FAD/NAD-bd_sf"/>
</dbReference>
<dbReference type="GO" id="GO:0016491">
    <property type="term" value="F:oxidoreductase activity"/>
    <property type="evidence" value="ECO:0007669"/>
    <property type="project" value="UniProtKB-KW"/>
</dbReference>
<accession>A0A6M2BRI4</accession>
<evidence type="ECO:0000259" key="5">
    <source>
        <dbReference type="Pfam" id="PF00890"/>
    </source>
</evidence>
<dbReference type="PANTHER" id="PTHR43400:SF10">
    <property type="entry name" value="3-OXOSTEROID 1-DEHYDROGENASE"/>
    <property type="match status" value="1"/>
</dbReference>
<keyword evidence="7" id="KW-1185">Reference proteome</keyword>
<organism evidence="6 7">
    <name type="scientific">Solimonas terrae</name>
    <dbReference type="NCBI Taxonomy" id="1396819"/>
    <lineage>
        <taxon>Bacteria</taxon>
        <taxon>Pseudomonadati</taxon>
        <taxon>Pseudomonadota</taxon>
        <taxon>Gammaproteobacteria</taxon>
        <taxon>Nevskiales</taxon>
        <taxon>Nevskiaceae</taxon>
        <taxon>Solimonas</taxon>
    </lineage>
</organism>
<dbReference type="PANTHER" id="PTHR43400">
    <property type="entry name" value="FUMARATE REDUCTASE"/>
    <property type="match status" value="1"/>
</dbReference>
<keyword evidence="2" id="KW-0285">Flavoprotein</keyword>
<protein>
    <submittedName>
        <fullName evidence="6">FAD-binding protein</fullName>
    </submittedName>
</protein>
<keyword evidence="4" id="KW-0560">Oxidoreductase</keyword>
<evidence type="ECO:0000256" key="3">
    <source>
        <dbReference type="ARBA" id="ARBA00022827"/>
    </source>
</evidence>
<dbReference type="NCBIfam" id="NF005511">
    <property type="entry name" value="PRK07121.1-4"/>
    <property type="match status" value="1"/>
</dbReference>
<dbReference type="InterPro" id="IPR003953">
    <property type="entry name" value="FAD-dep_OxRdtase_2_FAD-bd"/>
</dbReference>
<dbReference type="Gene3D" id="3.50.50.60">
    <property type="entry name" value="FAD/NAD(P)-binding domain"/>
    <property type="match status" value="2"/>
</dbReference>
<dbReference type="InterPro" id="IPR050315">
    <property type="entry name" value="FAD-oxidoreductase_2"/>
</dbReference>